<dbReference type="EMBL" id="JADBJN010000004">
    <property type="protein sequence ID" value="KAG5667352.1"/>
    <property type="molecule type" value="Genomic_DNA"/>
</dbReference>
<keyword evidence="4 5" id="KW-0472">Membrane</keyword>
<evidence type="ECO:0000259" key="6">
    <source>
        <dbReference type="PROSITE" id="PS50801"/>
    </source>
</evidence>
<dbReference type="Pfam" id="PF01740">
    <property type="entry name" value="STAS"/>
    <property type="match status" value="1"/>
</dbReference>
<dbReference type="PROSITE" id="PS50801">
    <property type="entry name" value="STAS"/>
    <property type="match status" value="1"/>
</dbReference>
<dbReference type="CDD" id="cd07042">
    <property type="entry name" value="STAS_SulP_like_sulfate_transporter"/>
    <property type="match status" value="1"/>
</dbReference>
<proteinExistence type="predicted"/>
<name>A0A9J6BCQ4_POLVA</name>
<keyword evidence="8" id="KW-1185">Reference proteome</keyword>
<dbReference type="GO" id="GO:0016020">
    <property type="term" value="C:membrane"/>
    <property type="evidence" value="ECO:0007669"/>
    <property type="project" value="UniProtKB-SubCell"/>
</dbReference>
<dbReference type="InterPro" id="IPR036513">
    <property type="entry name" value="STAS_dom_sf"/>
</dbReference>
<organism evidence="7 8">
    <name type="scientific">Polypedilum vanderplanki</name>
    <name type="common">Sleeping chironomid midge</name>
    <dbReference type="NCBI Taxonomy" id="319348"/>
    <lineage>
        <taxon>Eukaryota</taxon>
        <taxon>Metazoa</taxon>
        <taxon>Ecdysozoa</taxon>
        <taxon>Arthropoda</taxon>
        <taxon>Hexapoda</taxon>
        <taxon>Insecta</taxon>
        <taxon>Pterygota</taxon>
        <taxon>Neoptera</taxon>
        <taxon>Endopterygota</taxon>
        <taxon>Diptera</taxon>
        <taxon>Nematocera</taxon>
        <taxon>Chironomoidea</taxon>
        <taxon>Chironomidae</taxon>
        <taxon>Chironominae</taxon>
        <taxon>Polypedilum</taxon>
        <taxon>Polypedilum</taxon>
    </lineage>
</organism>
<evidence type="ECO:0000256" key="1">
    <source>
        <dbReference type="ARBA" id="ARBA00004141"/>
    </source>
</evidence>
<dbReference type="Pfam" id="PF00916">
    <property type="entry name" value="Sulfate_transp"/>
    <property type="match status" value="1"/>
</dbReference>
<dbReference type="Proteomes" id="UP001107558">
    <property type="component" value="Chromosome 4"/>
</dbReference>
<sequence>MTVLNENNGTNGHATNLELEHYDDNEDYREKFPDIKSIIRRKTSRLCSIEGLFRRIPVLRWLPKYRSSYIVPDFVAGLTVALTVIPQGIADAALAGLDPQYGLYAGFMGCFVYFFLGSTKALTIGPTAILSIMTFTVVGKLNADLAVFSTFVSGCVITLLGVFNLGFLMQFLSMPTVCAFMNAATVIIASGQLRRLFGIRSGKTNEFIDSWVNLVKYIDETRLNDTLLGVISLILLVVVKQWSMKNKKSMFVRYLSISRNAIAVFGGILIAYLLTINDIDSFEITGKIASGFPSLSLPPFSTSHNGTDYSFTDMVSTLGLQTITIPLISVIEAIAIAKSFQRGKTLDVTQEMIALGLCNLTSAFVRSIPITGSFTRSAVNNASGVKTPMGGIYTGAVVLLSLGLLTRTFEFIPKASLAAVIIAAMFTMMNFGEVLVIWRTKKIDLIPFMGTFIMSLLFGLDIGILVGAAIDMIMTVYRASRPRLQYEIIDEKILLVKPLQNVIYSSAEFVKEKVIKKTSENPSIRNVVIDGSSMSGVDLTSVKIIVSLIEDCKVIDVKVELWNWSNETRNGILRFDRKYKSVFRTESSIKEVIENLRNNFEKISIRL</sequence>
<feature type="domain" description="STAS" evidence="6">
    <location>
        <begin position="504"/>
        <end position="596"/>
    </location>
</feature>
<keyword evidence="2 5" id="KW-0812">Transmembrane</keyword>
<gene>
    <name evidence="7" type="ORF">PVAND_015335</name>
</gene>
<feature type="transmembrane region" description="Helical" evidence="5">
    <location>
        <begin position="318"/>
        <end position="340"/>
    </location>
</feature>
<evidence type="ECO:0000313" key="7">
    <source>
        <dbReference type="EMBL" id="KAG5667352.1"/>
    </source>
</evidence>
<feature type="transmembrane region" description="Helical" evidence="5">
    <location>
        <begin position="121"/>
        <end position="139"/>
    </location>
</feature>
<feature type="transmembrane region" description="Helical" evidence="5">
    <location>
        <begin position="352"/>
        <end position="369"/>
    </location>
</feature>
<accession>A0A9J6BCQ4</accession>
<evidence type="ECO:0000313" key="8">
    <source>
        <dbReference type="Proteomes" id="UP001107558"/>
    </source>
</evidence>
<dbReference type="InterPro" id="IPR002645">
    <property type="entry name" value="STAS_dom"/>
</dbReference>
<dbReference type="GO" id="GO:0055085">
    <property type="term" value="P:transmembrane transport"/>
    <property type="evidence" value="ECO:0007669"/>
    <property type="project" value="InterPro"/>
</dbReference>
<feature type="transmembrane region" description="Helical" evidence="5">
    <location>
        <begin position="145"/>
        <end position="165"/>
    </location>
</feature>
<dbReference type="AlphaFoldDB" id="A0A9J6BCQ4"/>
<reference evidence="7" key="1">
    <citation type="submission" date="2021-03" db="EMBL/GenBank/DDBJ databases">
        <title>Chromosome level genome of the anhydrobiotic midge Polypedilum vanderplanki.</title>
        <authorList>
            <person name="Yoshida Y."/>
            <person name="Kikawada T."/>
            <person name="Gusev O."/>
        </authorList>
    </citation>
    <scope>NUCLEOTIDE SEQUENCE</scope>
    <source>
        <strain evidence="7">NIAS01</strain>
        <tissue evidence="7">Whole body or cell culture</tissue>
    </source>
</reference>
<keyword evidence="3 5" id="KW-1133">Transmembrane helix</keyword>
<feature type="transmembrane region" description="Helical" evidence="5">
    <location>
        <begin position="251"/>
        <end position="274"/>
    </location>
</feature>
<dbReference type="InterPro" id="IPR011547">
    <property type="entry name" value="SLC26A/SulP_dom"/>
</dbReference>
<comment type="subcellular location">
    <subcellularLocation>
        <location evidence="1">Membrane</location>
        <topology evidence="1">Multi-pass membrane protein</topology>
    </subcellularLocation>
</comment>
<dbReference type="InterPro" id="IPR001902">
    <property type="entry name" value="SLC26A/SulP_fam"/>
</dbReference>
<dbReference type="SUPFAM" id="SSF52091">
    <property type="entry name" value="SpoIIaa-like"/>
    <property type="match status" value="1"/>
</dbReference>
<protein>
    <recommendedName>
        <fullName evidence="6">STAS domain-containing protein</fullName>
    </recommendedName>
</protein>
<feature type="transmembrane region" description="Helical" evidence="5">
    <location>
        <begin position="417"/>
        <end position="438"/>
    </location>
</feature>
<evidence type="ECO:0000256" key="5">
    <source>
        <dbReference type="SAM" id="Phobius"/>
    </source>
</evidence>
<feature type="transmembrane region" description="Helical" evidence="5">
    <location>
        <begin position="69"/>
        <end position="89"/>
    </location>
</feature>
<dbReference type="PANTHER" id="PTHR11814">
    <property type="entry name" value="SULFATE TRANSPORTER"/>
    <property type="match status" value="1"/>
</dbReference>
<dbReference type="Gene3D" id="3.30.750.24">
    <property type="entry name" value="STAS domain"/>
    <property type="match status" value="1"/>
</dbReference>
<feature type="transmembrane region" description="Helical" evidence="5">
    <location>
        <begin position="450"/>
        <end position="474"/>
    </location>
</feature>
<evidence type="ECO:0000256" key="3">
    <source>
        <dbReference type="ARBA" id="ARBA00022989"/>
    </source>
</evidence>
<evidence type="ECO:0000256" key="2">
    <source>
        <dbReference type="ARBA" id="ARBA00022692"/>
    </source>
</evidence>
<comment type="caution">
    <text evidence="7">The sequence shown here is derived from an EMBL/GenBank/DDBJ whole genome shotgun (WGS) entry which is preliminary data.</text>
</comment>
<evidence type="ECO:0000256" key="4">
    <source>
        <dbReference type="ARBA" id="ARBA00023136"/>
    </source>
</evidence>
<feature type="transmembrane region" description="Helical" evidence="5">
    <location>
        <begin position="172"/>
        <end position="193"/>
    </location>
</feature>
<dbReference type="OrthoDB" id="288203at2759"/>
<feature type="transmembrane region" description="Helical" evidence="5">
    <location>
        <begin position="389"/>
        <end position="405"/>
    </location>
</feature>